<organism evidence="2">
    <name type="scientific">Ralstonia solanacearum</name>
    <name type="common">Pseudomonas solanacearum</name>
    <dbReference type="NCBI Taxonomy" id="305"/>
    <lineage>
        <taxon>Bacteria</taxon>
        <taxon>Pseudomonadati</taxon>
        <taxon>Pseudomonadota</taxon>
        <taxon>Betaproteobacteria</taxon>
        <taxon>Burkholderiales</taxon>
        <taxon>Burkholderiaceae</taxon>
        <taxon>Ralstonia</taxon>
        <taxon>Ralstonia solanacearum species complex</taxon>
    </lineage>
</organism>
<dbReference type="SUPFAM" id="SSF55298">
    <property type="entry name" value="YjgF-like"/>
    <property type="match status" value="1"/>
</dbReference>
<dbReference type="Gene3D" id="3.30.1330.40">
    <property type="entry name" value="RutC-like"/>
    <property type="match status" value="1"/>
</dbReference>
<sequence>MSTELKRYNVEHRYSDAAVYNGVVYVAGQVPETTLDGDIAAQTAEVLAIIDRVLAANGSDKTRILMCQIFLKDIAEIGEMNKVWDQWVAAESRNSPPRATVEAALANPRYRIEIVVTAAQKG</sequence>
<gene>
    <name evidence="2" type="ORF">C2L97_08025</name>
</gene>
<dbReference type="PANTHER" id="PTHR47328">
    <property type="match status" value="1"/>
</dbReference>
<dbReference type="InterPro" id="IPR035959">
    <property type="entry name" value="RutC-like_sf"/>
</dbReference>
<evidence type="ECO:0000313" key="2">
    <source>
        <dbReference type="EMBL" id="AYB57568.1"/>
    </source>
</evidence>
<dbReference type="EMBL" id="CP026092">
    <property type="protein sequence ID" value="AYB57568.1"/>
    <property type="molecule type" value="Genomic_DNA"/>
</dbReference>
<accession>A0A177RJF5</accession>
<dbReference type="RefSeq" id="WP_013205845.1">
    <property type="nucleotide sequence ID" value="NZ_CDLW01000001.1"/>
</dbReference>
<reference evidence="2" key="1">
    <citation type="submission" date="2018-01" db="EMBL/GenBank/DDBJ databases">
        <title>Complete Genome Sequence of three strains from Ralstonia solanacearum ecotype Moko sequevar IIA-53 from Brazil.</title>
        <authorList>
            <person name="Silva J.R."/>
            <person name="Albuquerque G.M.R."/>
            <person name="Pais A.K.L."/>
            <person name="Silva A.M.F."/>
            <person name="Boiteux M.E.N.F."/>
            <person name="Souza E.B."/>
            <person name="Mariano R.L.R."/>
        </authorList>
    </citation>
    <scope>NUCLEOTIDE SEQUENCE [LARGE SCALE GENOMIC DNA]</scope>
    <source>
        <strain evidence="2">SFC</strain>
    </source>
</reference>
<evidence type="ECO:0000256" key="1">
    <source>
        <dbReference type="ARBA" id="ARBA00010552"/>
    </source>
</evidence>
<dbReference type="PANTHER" id="PTHR47328:SF1">
    <property type="entry name" value="RUTC FAMILY PROTEIN YOAB"/>
    <property type="match status" value="1"/>
</dbReference>
<name>A0A177RJF5_RALSL</name>
<dbReference type="Pfam" id="PF01042">
    <property type="entry name" value="Ribonuc_L-PSP"/>
    <property type="match status" value="1"/>
</dbReference>
<dbReference type="AlphaFoldDB" id="A0A177RJF5"/>
<dbReference type="PROSITE" id="PS01094">
    <property type="entry name" value="UPF0076"/>
    <property type="match status" value="1"/>
</dbReference>
<dbReference type="InterPro" id="IPR019897">
    <property type="entry name" value="RidA_CS"/>
</dbReference>
<dbReference type="InterPro" id="IPR006175">
    <property type="entry name" value="YjgF/YER057c/UK114"/>
</dbReference>
<proteinExistence type="inferred from homology"/>
<dbReference type="InterPro" id="IPR035709">
    <property type="entry name" value="YoaB-like"/>
</dbReference>
<comment type="similarity">
    <text evidence="1">Belongs to the RutC family.</text>
</comment>
<dbReference type="CDD" id="cd06150">
    <property type="entry name" value="YjgF_YER057c_UK114_like_2"/>
    <property type="match status" value="1"/>
</dbReference>
<protein>
    <submittedName>
        <fullName evidence="2">RidA family protein</fullName>
    </submittedName>
</protein>